<dbReference type="SUPFAM" id="SSF160631">
    <property type="entry name" value="SMI1/KNR4-like"/>
    <property type="match status" value="1"/>
</dbReference>
<sequence length="110" mass="12584">MHEYDFGFSLPKGYQVFLDDLGDQPGYDIGETGIYLYAKEDLTERNQTYQIDEDEPDFFMIGQDGDLAYFLKKNGDDSIYENDLGALGSLEMQKVAESIADFINQILQEE</sequence>
<dbReference type="Gene3D" id="3.40.1580.10">
    <property type="entry name" value="SMI1/KNR4-like"/>
    <property type="match status" value="1"/>
</dbReference>
<dbReference type="Proteomes" id="UP000285773">
    <property type="component" value="Unassembled WGS sequence"/>
</dbReference>
<dbReference type="EMBL" id="CP133988">
    <property type="protein sequence ID" value="WNB83101.1"/>
    <property type="molecule type" value="Genomic_DNA"/>
</dbReference>
<evidence type="ECO:0000313" key="1">
    <source>
        <dbReference type="EMBL" id="RHC94947.1"/>
    </source>
</evidence>
<dbReference type="EMBL" id="QSIO01000002">
    <property type="protein sequence ID" value="RHC94947.1"/>
    <property type="molecule type" value="Genomic_DNA"/>
</dbReference>
<dbReference type="RefSeq" id="WP_003006173.1">
    <property type="nucleotide sequence ID" value="NZ_CP133988.1"/>
</dbReference>
<reference evidence="1 3" key="1">
    <citation type="submission" date="2018-08" db="EMBL/GenBank/DDBJ databases">
        <title>A genome reference for cultivated species of the human gut microbiota.</title>
        <authorList>
            <person name="Zou Y."/>
            <person name="Xue W."/>
            <person name="Luo G."/>
        </authorList>
    </citation>
    <scope>NUCLEOTIDE SEQUENCE [LARGE SCALE GENOMIC DNA]</scope>
    <source>
        <strain evidence="1 3">AM33-3BH</strain>
    </source>
</reference>
<organism evidence="1 3">
    <name type="scientific">Streptococcus parasanguinis</name>
    <dbReference type="NCBI Taxonomy" id="1318"/>
    <lineage>
        <taxon>Bacteria</taxon>
        <taxon>Bacillati</taxon>
        <taxon>Bacillota</taxon>
        <taxon>Bacilli</taxon>
        <taxon>Lactobacillales</taxon>
        <taxon>Streptococcaceae</taxon>
        <taxon>Streptococcus</taxon>
    </lineage>
</organism>
<dbReference type="AlphaFoldDB" id="A0A414CJ48"/>
<protein>
    <recommendedName>
        <fullName evidence="4">SMI1/KNR4 family protein</fullName>
    </recommendedName>
</protein>
<gene>
    <name evidence="1" type="ORF">DW820_06310</name>
    <name evidence="2" type="ORF">RDV49_09280</name>
</gene>
<evidence type="ECO:0000313" key="3">
    <source>
        <dbReference type="Proteomes" id="UP000285773"/>
    </source>
</evidence>
<name>A0A414CJ48_STRPA</name>
<dbReference type="InterPro" id="IPR037883">
    <property type="entry name" value="Knr4/Smi1-like_sf"/>
</dbReference>
<evidence type="ECO:0008006" key="4">
    <source>
        <dbReference type="Google" id="ProtNLM"/>
    </source>
</evidence>
<dbReference type="Proteomes" id="UP001248323">
    <property type="component" value="Chromosome"/>
</dbReference>
<evidence type="ECO:0000313" key="2">
    <source>
        <dbReference type="EMBL" id="WNB83101.1"/>
    </source>
</evidence>
<reference evidence="2" key="2">
    <citation type="submission" date="2023-09" db="EMBL/GenBank/DDBJ databases">
        <title>Streptococcus_parasanguinius_hifiasm_complete_genome_Zymo_Research_ D6332.</title>
        <authorList>
            <person name="Damerum A."/>
        </authorList>
    </citation>
    <scope>NUCLEOTIDE SEQUENCE</scope>
    <source>
        <strain evidence="2">B-1756</strain>
    </source>
</reference>
<proteinExistence type="predicted"/>
<accession>A0A414CJ48</accession>